<dbReference type="InterPro" id="IPR029047">
    <property type="entry name" value="HSP70_peptide-bd_sf"/>
</dbReference>
<dbReference type="EMBL" id="BTSY01000006">
    <property type="protein sequence ID" value="GMT32310.1"/>
    <property type="molecule type" value="Genomic_DNA"/>
</dbReference>
<gene>
    <name evidence="4" type="ORF">PFISCL1PPCAC_23607</name>
</gene>
<reference evidence="4" key="1">
    <citation type="submission" date="2023-10" db="EMBL/GenBank/DDBJ databases">
        <title>Genome assembly of Pristionchus species.</title>
        <authorList>
            <person name="Yoshida K."/>
            <person name="Sommer R.J."/>
        </authorList>
    </citation>
    <scope>NUCLEOTIDE SEQUENCE</scope>
    <source>
        <strain evidence="4">RS5133</strain>
    </source>
</reference>
<keyword evidence="2" id="KW-0547">Nucleotide-binding</keyword>
<feature type="non-terminal residue" evidence="4">
    <location>
        <position position="1"/>
    </location>
</feature>
<keyword evidence="3" id="KW-0067">ATP-binding</keyword>
<evidence type="ECO:0008006" key="6">
    <source>
        <dbReference type="Google" id="ProtNLM"/>
    </source>
</evidence>
<dbReference type="Gene3D" id="2.60.34.10">
    <property type="entry name" value="Substrate Binding Domain Of DNAk, Chain A, domain 1"/>
    <property type="match status" value="1"/>
</dbReference>
<evidence type="ECO:0000313" key="4">
    <source>
        <dbReference type="EMBL" id="GMT32310.1"/>
    </source>
</evidence>
<name>A0AAV5WP54_9BILA</name>
<comment type="similarity">
    <text evidence="1">Belongs to the heat shock protein 70 family.</text>
</comment>
<organism evidence="4 5">
    <name type="scientific">Pristionchus fissidentatus</name>
    <dbReference type="NCBI Taxonomy" id="1538716"/>
    <lineage>
        <taxon>Eukaryota</taxon>
        <taxon>Metazoa</taxon>
        <taxon>Ecdysozoa</taxon>
        <taxon>Nematoda</taxon>
        <taxon>Chromadorea</taxon>
        <taxon>Rhabditida</taxon>
        <taxon>Rhabditina</taxon>
        <taxon>Diplogasteromorpha</taxon>
        <taxon>Diplogasteroidea</taxon>
        <taxon>Neodiplogasteridae</taxon>
        <taxon>Pristionchus</taxon>
    </lineage>
</organism>
<evidence type="ECO:0000256" key="1">
    <source>
        <dbReference type="ARBA" id="ARBA00007381"/>
    </source>
</evidence>
<dbReference type="SUPFAM" id="SSF100920">
    <property type="entry name" value="Heat shock protein 70kD (HSP70), peptide-binding domain"/>
    <property type="match status" value="1"/>
</dbReference>
<dbReference type="InterPro" id="IPR013126">
    <property type="entry name" value="Hsp_70_fam"/>
</dbReference>
<protein>
    <recommendedName>
        <fullName evidence="6">Heat shock protein 70</fullName>
    </recommendedName>
</protein>
<proteinExistence type="inferred from homology"/>
<evidence type="ECO:0000256" key="2">
    <source>
        <dbReference type="ARBA" id="ARBA00022741"/>
    </source>
</evidence>
<evidence type="ECO:0000256" key="3">
    <source>
        <dbReference type="ARBA" id="ARBA00022840"/>
    </source>
</evidence>
<dbReference type="GO" id="GO:0140662">
    <property type="term" value="F:ATP-dependent protein folding chaperone"/>
    <property type="evidence" value="ECO:0007669"/>
    <property type="project" value="InterPro"/>
</dbReference>
<sequence>VTFSVDENGILSVHLRDEETNLEVSAKVKTSRLSDKERLKMVRNAREEEEKEVIEKAKHEARTAFAEAVTRARKSVHKTDVDETKIELQNLIKQEEDWIESRKDHSNKDFID</sequence>
<feature type="non-terminal residue" evidence="4">
    <location>
        <position position="112"/>
    </location>
</feature>
<comment type="caution">
    <text evidence="4">The sequence shown here is derived from an EMBL/GenBank/DDBJ whole genome shotgun (WGS) entry which is preliminary data.</text>
</comment>
<accession>A0AAV5WP54</accession>
<dbReference type="Proteomes" id="UP001432322">
    <property type="component" value="Unassembled WGS sequence"/>
</dbReference>
<dbReference type="Pfam" id="PF00012">
    <property type="entry name" value="HSP70"/>
    <property type="match status" value="1"/>
</dbReference>
<evidence type="ECO:0000313" key="5">
    <source>
        <dbReference type="Proteomes" id="UP001432322"/>
    </source>
</evidence>
<keyword evidence="5" id="KW-1185">Reference proteome</keyword>
<dbReference type="AlphaFoldDB" id="A0AAV5WP54"/>
<dbReference type="GO" id="GO:0005524">
    <property type="term" value="F:ATP binding"/>
    <property type="evidence" value="ECO:0007669"/>
    <property type="project" value="UniProtKB-KW"/>
</dbReference>